<dbReference type="SUPFAM" id="SSF55729">
    <property type="entry name" value="Acyl-CoA N-acyltransferases (Nat)"/>
    <property type="match status" value="1"/>
</dbReference>
<gene>
    <name evidence="2" type="ORF">BDV95DRAFT_605059</name>
</gene>
<reference evidence="2 3" key="1">
    <citation type="submission" date="2020-01" db="EMBL/GenBank/DDBJ databases">
        <authorList>
            <consortium name="DOE Joint Genome Institute"/>
            <person name="Haridas S."/>
            <person name="Albert R."/>
            <person name="Binder M."/>
            <person name="Bloem J."/>
            <person name="Labutti K."/>
            <person name="Salamov A."/>
            <person name="Andreopoulos B."/>
            <person name="Baker S.E."/>
            <person name="Barry K."/>
            <person name="Bills G."/>
            <person name="Bluhm B.H."/>
            <person name="Cannon C."/>
            <person name="Castanera R."/>
            <person name="Culley D.E."/>
            <person name="Daum C."/>
            <person name="Ezra D."/>
            <person name="Gonzalez J.B."/>
            <person name="Henrissat B."/>
            <person name="Kuo A."/>
            <person name="Liang C."/>
            <person name="Lipzen A."/>
            <person name="Lutzoni F."/>
            <person name="Magnuson J."/>
            <person name="Mondo S."/>
            <person name="Nolan M."/>
            <person name="Ohm R."/>
            <person name="Pangilinan J."/>
            <person name="Park H.-J.H."/>
            <person name="Ramirez L."/>
            <person name="Alfaro M."/>
            <person name="Sun H."/>
            <person name="Tritt A."/>
            <person name="Yoshinaga Y."/>
            <person name="Zwiers L.-H.L."/>
            <person name="Turgeon B.G."/>
            <person name="Goodwin S.B."/>
            <person name="Spatafora J.W."/>
            <person name="Crous P.W."/>
            <person name="Grigoriev I.V."/>
        </authorList>
    </citation>
    <scope>NUCLEOTIDE SEQUENCE [LARGE SCALE GENOMIC DNA]</scope>
    <source>
        <strain evidence="2 3">CBS 611.86</strain>
    </source>
</reference>
<evidence type="ECO:0000259" key="1">
    <source>
        <dbReference type="PROSITE" id="PS51186"/>
    </source>
</evidence>
<dbReference type="PROSITE" id="PS51186">
    <property type="entry name" value="GNAT"/>
    <property type="match status" value="1"/>
</dbReference>
<dbReference type="AlphaFoldDB" id="A0A7C8MRY6"/>
<dbReference type="PANTHER" id="PTHR42791:SF16">
    <property type="entry name" value="N-ACETYLTRANSFERASE DOMAIN-CONTAINING PROTEIN"/>
    <property type="match status" value="1"/>
</dbReference>
<sequence>MTRDDLPTVGAITYKTFAEDELFAWLSPKQHLYPDDVRRSQLLRLRKRLVNVGSHGIVMVTEKTDSGWTGNAEVVGFAFSCRTGDDAASHKWKTDSIANKLERYLLGWELLYESKVLNRASDSKRMEAYAKIAQYDFYEKLDPRWHLAMFGVSPKHQRRGIGGMLVKHCQILAKEEDVPITLESSVVGRHLYLKLGFKIVDEIEIVEGLDSIAMVWEPSHLEGKWLEDNGGGKTHVKGRFAK</sequence>
<dbReference type="InterPro" id="IPR052523">
    <property type="entry name" value="Trichothecene_AcTrans"/>
</dbReference>
<dbReference type="Proteomes" id="UP000481861">
    <property type="component" value="Unassembled WGS sequence"/>
</dbReference>
<keyword evidence="3" id="KW-1185">Reference proteome</keyword>
<proteinExistence type="predicted"/>
<dbReference type="InterPro" id="IPR000182">
    <property type="entry name" value="GNAT_dom"/>
</dbReference>
<protein>
    <submittedName>
        <fullName evidence="2">Acyl-CoA N-acyltransferase</fullName>
    </submittedName>
</protein>
<accession>A0A7C8MRY6</accession>
<feature type="domain" description="N-acetyltransferase" evidence="1">
    <location>
        <begin position="138"/>
        <end position="222"/>
    </location>
</feature>
<dbReference type="GO" id="GO:0016747">
    <property type="term" value="F:acyltransferase activity, transferring groups other than amino-acyl groups"/>
    <property type="evidence" value="ECO:0007669"/>
    <property type="project" value="InterPro"/>
</dbReference>
<dbReference type="OrthoDB" id="2115692at2759"/>
<name>A0A7C8MRY6_9PLEO</name>
<dbReference type="Pfam" id="PF13673">
    <property type="entry name" value="Acetyltransf_10"/>
    <property type="match status" value="1"/>
</dbReference>
<evidence type="ECO:0000313" key="3">
    <source>
        <dbReference type="Proteomes" id="UP000481861"/>
    </source>
</evidence>
<dbReference type="CDD" id="cd04301">
    <property type="entry name" value="NAT_SF"/>
    <property type="match status" value="1"/>
</dbReference>
<dbReference type="InterPro" id="IPR016181">
    <property type="entry name" value="Acyl_CoA_acyltransferase"/>
</dbReference>
<dbReference type="PANTHER" id="PTHR42791">
    <property type="entry name" value="GNAT FAMILY ACETYLTRANSFERASE"/>
    <property type="match status" value="1"/>
</dbReference>
<evidence type="ECO:0000313" key="2">
    <source>
        <dbReference type="EMBL" id="KAF2873565.1"/>
    </source>
</evidence>
<comment type="caution">
    <text evidence="2">The sequence shown here is derived from an EMBL/GenBank/DDBJ whole genome shotgun (WGS) entry which is preliminary data.</text>
</comment>
<organism evidence="2 3">
    <name type="scientific">Massariosphaeria phaeospora</name>
    <dbReference type="NCBI Taxonomy" id="100035"/>
    <lineage>
        <taxon>Eukaryota</taxon>
        <taxon>Fungi</taxon>
        <taxon>Dikarya</taxon>
        <taxon>Ascomycota</taxon>
        <taxon>Pezizomycotina</taxon>
        <taxon>Dothideomycetes</taxon>
        <taxon>Pleosporomycetidae</taxon>
        <taxon>Pleosporales</taxon>
        <taxon>Pleosporales incertae sedis</taxon>
        <taxon>Massariosphaeria</taxon>
    </lineage>
</organism>
<keyword evidence="2" id="KW-0012">Acyltransferase</keyword>
<dbReference type="Gene3D" id="3.40.630.30">
    <property type="match status" value="1"/>
</dbReference>
<keyword evidence="2" id="KW-0808">Transferase</keyword>
<dbReference type="EMBL" id="JAADJZ010000007">
    <property type="protein sequence ID" value="KAF2873565.1"/>
    <property type="molecule type" value="Genomic_DNA"/>
</dbReference>